<evidence type="ECO:0000259" key="4">
    <source>
        <dbReference type="SMART" id="SM00128"/>
    </source>
</evidence>
<sequence>MRLSLTEKLTEATPINYKGLCARLSWRRVLVRKWLNIPTANSDYSADTESDSDSEPEYCVLPRVSRFKNEIPNGSQVDANVLDALPRLRRRKSETFRAQYINTKEIKICAATWNTGGSVPPDDLDVDGWLDIDDPADIYVIGLQEIIPLNAVNIFGAEDNRPVSKWENIIRETLNQVPPVSKFKSYSDPPSPSKFKPSDDALDIEDEIVLESDSDVEEEIYPLNEESDVFDEIKYETVKVDSSGQELQRQFSSRKMLDRSNCLGTENENFEENEEAPNSNNNKRLTKTFSGTERIGLSWPEPPLHLLPQHDFERPNSFKTFRASKSFGTCSSFKSNTTTENRMRFDLASLAEVDLESLINRKRRPPYVRIVSKQMVGIFITIWVRRSLRRHIQNLNVSTVGVGVMGYIGNKGSISVSMSIHQTLFCFVCAHLTSGEKEGDVAKRNADVAEIHRRTQFNSLSGMRLPRSIYDHERIIWLGDLNYRINLPYGRTKELVSKKQWSMLLERDQLSREFKKGRAFDGWSEGTLSFAPTYKYDINSDSYCGQDPKAGRRTPAWCDRILSFGTGMKLLSYRRSELKLSDHRPVTASYLVEVEVFSPRKLQRALTFTDAEIEEHDIVTEMGPARL</sequence>
<dbReference type="SMART" id="SM00128">
    <property type="entry name" value="IPPc"/>
    <property type="match status" value="1"/>
</dbReference>
<dbReference type="InterPro" id="IPR000300">
    <property type="entry name" value="IPPc"/>
</dbReference>
<accession>A0A022Q8L4</accession>
<keyword evidence="2" id="KW-0378">Hydrolase</keyword>
<dbReference type="AlphaFoldDB" id="A0A022Q8L4"/>
<dbReference type="GO" id="GO:0034485">
    <property type="term" value="F:phosphatidylinositol-3,4,5-trisphosphate 5-phosphatase activity"/>
    <property type="evidence" value="ECO:0000318"/>
    <property type="project" value="GO_Central"/>
</dbReference>
<evidence type="ECO:0000256" key="2">
    <source>
        <dbReference type="ARBA" id="ARBA00022801"/>
    </source>
</evidence>
<dbReference type="Proteomes" id="UP000030748">
    <property type="component" value="Unassembled WGS sequence"/>
</dbReference>
<dbReference type="eggNOG" id="KOG0565">
    <property type="taxonomic scope" value="Eukaryota"/>
</dbReference>
<protein>
    <recommendedName>
        <fullName evidence="4">Inositol polyphosphate-related phosphatase domain-containing protein</fullName>
    </recommendedName>
</protein>
<dbReference type="PANTHER" id="PTHR45666:SF5">
    <property type="entry name" value="TYPE IV INOSITOL POLYPHOSPHATE 5-PHOSPHATASE 3"/>
    <property type="match status" value="1"/>
</dbReference>
<keyword evidence="6" id="KW-1185">Reference proteome</keyword>
<gene>
    <name evidence="5" type="ORF">MIMGU_mgv1a002896mg</name>
</gene>
<dbReference type="SUPFAM" id="SSF56219">
    <property type="entry name" value="DNase I-like"/>
    <property type="match status" value="2"/>
</dbReference>
<dbReference type="Pfam" id="PF22669">
    <property type="entry name" value="Exo_endo_phos2"/>
    <property type="match status" value="2"/>
</dbReference>
<dbReference type="FunFam" id="3.60.10.10:FF:000038">
    <property type="entry name" value="type IV inositol polyphosphate 5-phosphatase 3"/>
    <property type="match status" value="1"/>
</dbReference>
<feature type="region of interest" description="Disordered" evidence="3">
    <location>
        <begin position="266"/>
        <end position="285"/>
    </location>
</feature>
<dbReference type="GO" id="GO:0046856">
    <property type="term" value="P:phosphatidylinositol dephosphorylation"/>
    <property type="evidence" value="ECO:0000318"/>
    <property type="project" value="GO_Central"/>
</dbReference>
<proteinExistence type="inferred from homology"/>
<name>A0A022Q8L4_ERYGU</name>
<dbReference type="PANTHER" id="PTHR45666">
    <property type="entry name" value="TYPE IV INOSITOL POLYPHOSPHATE 5-PHOSPHATASE 9"/>
    <property type="match status" value="1"/>
</dbReference>
<dbReference type="EMBL" id="KI632125">
    <property type="protein sequence ID" value="EYU24336.1"/>
    <property type="molecule type" value="Genomic_DNA"/>
</dbReference>
<dbReference type="PhylomeDB" id="A0A022Q8L4"/>
<dbReference type="GO" id="GO:0004439">
    <property type="term" value="F:phosphatidylinositol-4,5-bisphosphate 5-phosphatase activity"/>
    <property type="evidence" value="ECO:0000318"/>
    <property type="project" value="GO_Central"/>
</dbReference>
<dbReference type="GO" id="GO:0004445">
    <property type="term" value="F:inositol-polyphosphate 5-phosphatase activity"/>
    <property type="evidence" value="ECO:0007669"/>
    <property type="project" value="InterPro"/>
</dbReference>
<reference evidence="5 6" key="1">
    <citation type="journal article" date="2013" name="Proc. Natl. Acad. Sci. U.S.A.">
        <title>Fine-scale variation in meiotic recombination in Mimulus inferred from population shotgun sequencing.</title>
        <authorList>
            <person name="Hellsten U."/>
            <person name="Wright K.M."/>
            <person name="Jenkins J."/>
            <person name="Shu S."/>
            <person name="Yuan Y."/>
            <person name="Wessler S.R."/>
            <person name="Schmutz J."/>
            <person name="Willis J.H."/>
            <person name="Rokhsar D.S."/>
        </authorList>
    </citation>
    <scope>NUCLEOTIDE SEQUENCE [LARGE SCALE GENOMIC DNA]</scope>
    <source>
        <strain evidence="6">cv. DUN x IM62</strain>
    </source>
</reference>
<evidence type="ECO:0000313" key="5">
    <source>
        <dbReference type="EMBL" id="EYU24336.1"/>
    </source>
</evidence>
<dbReference type="InterPro" id="IPR036691">
    <property type="entry name" value="Endo/exonu/phosph_ase_sf"/>
</dbReference>
<organism evidence="5 6">
    <name type="scientific">Erythranthe guttata</name>
    <name type="common">Yellow monkey flower</name>
    <name type="synonym">Mimulus guttatus</name>
    <dbReference type="NCBI Taxonomy" id="4155"/>
    <lineage>
        <taxon>Eukaryota</taxon>
        <taxon>Viridiplantae</taxon>
        <taxon>Streptophyta</taxon>
        <taxon>Embryophyta</taxon>
        <taxon>Tracheophyta</taxon>
        <taxon>Spermatophyta</taxon>
        <taxon>Magnoliopsida</taxon>
        <taxon>eudicotyledons</taxon>
        <taxon>Gunneridae</taxon>
        <taxon>Pentapetalae</taxon>
        <taxon>asterids</taxon>
        <taxon>lamiids</taxon>
        <taxon>Lamiales</taxon>
        <taxon>Phrymaceae</taxon>
        <taxon>Erythranthe</taxon>
    </lineage>
</organism>
<comment type="similarity">
    <text evidence="1">Belongs to the inositol polyphosphate 5-phosphatase family.</text>
</comment>
<evidence type="ECO:0000256" key="3">
    <source>
        <dbReference type="SAM" id="MobiDB-lite"/>
    </source>
</evidence>
<evidence type="ECO:0000313" key="6">
    <source>
        <dbReference type="Proteomes" id="UP000030748"/>
    </source>
</evidence>
<evidence type="ECO:0000256" key="1">
    <source>
        <dbReference type="ARBA" id="ARBA00010768"/>
    </source>
</evidence>
<dbReference type="InterPro" id="IPR045849">
    <property type="entry name" value="IP5P_plant"/>
</dbReference>
<dbReference type="STRING" id="4155.A0A022Q8L4"/>
<feature type="domain" description="Inositol polyphosphate-related phosphatase" evidence="4">
    <location>
        <begin position="280"/>
        <end position="598"/>
    </location>
</feature>
<dbReference type="Gene3D" id="3.60.10.10">
    <property type="entry name" value="Endonuclease/exonuclease/phosphatase"/>
    <property type="match status" value="2"/>
</dbReference>